<comment type="caution">
    <text evidence="1">The sequence shown here is derived from an EMBL/GenBank/DDBJ whole genome shotgun (WGS) entry which is preliminary data.</text>
</comment>
<evidence type="ECO:0000313" key="1">
    <source>
        <dbReference type="EMBL" id="MDQ0458475.1"/>
    </source>
</evidence>
<dbReference type="RefSeq" id="WP_307160549.1">
    <property type="nucleotide sequence ID" value="NZ_JAUSWH010000037.1"/>
</dbReference>
<dbReference type="Proteomes" id="UP001235269">
    <property type="component" value="Unassembled WGS sequence"/>
</dbReference>
<organism evidence="1 2">
    <name type="scientific">Rhizobium paknamense</name>
    <dbReference type="NCBI Taxonomy" id="1206817"/>
    <lineage>
        <taxon>Bacteria</taxon>
        <taxon>Pseudomonadati</taxon>
        <taxon>Pseudomonadota</taxon>
        <taxon>Alphaproteobacteria</taxon>
        <taxon>Hyphomicrobiales</taxon>
        <taxon>Rhizobiaceae</taxon>
        <taxon>Rhizobium/Agrobacterium group</taxon>
        <taxon>Rhizobium</taxon>
    </lineage>
</organism>
<reference evidence="1 2" key="1">
    <citation type="submission" date="2023-07" db="EMBL/GenBank/DDBJ databases">
        <title>Genomic Encyclopedia of Type Strains, Phase IV (KMG-IV): sequencing the most valuable type-strain genomes for metagenomic binning, comparative biology and taxonomic classification.</title>
        <authorList>
            <person name="Goeker M."/>
        </authorList>
    </citation>
    <scope>NUCLEOTIDE SEQUENCE [LARGE SCALE GENOMIC DNA]</scope>
    <source>
        <strain evidence="1 2">DSM 100301</strain>
    </source>
</reference>
<evidence type="ECO:0000313" key="2">
    <source>
        <dbReference type="Proteomes" id="UP001235269"/>
    </source>
</evidence>
<name>A0ABU0IJN6_9HYPH</name>
<proteinExistence type="predicted"/>
<gene>
    <name evidence="1" type="ORF">QO005_004839</name>
</gene>
<sequence>MANTSDLKSVLLSISRPVFAVLDGAQFDDLPRSLFAADFIHKPLYLDRGNGTADQLRTAPQLVWLDRDWHDADKDNTGQPRPTSEKMLGRLLDLIGERHAAVFWFCEAGGDVLFRHLRTINMILLPTSVDMDRGKAYERNPLSQTSDDAQDADHEMVLFRHADSNVMAQVLPSLTYAHLARVLGPAQQILYSADPDWSEKPMRVSRAEDMPVPPAGPLKLSVEEVRAIETRRSLAARRRRIAYLCETCPAETQGASREALEEHLRISEETGKQLGLVSEGAHCRWAFIMCKTSGRVANSKEAIEFITRKGSSPDKQVQQLMVDAMNWMKKQSSAGIHP</sequence>
<dbReference type="EMBL" id="JAUSWH010000037">
    <property type="protein sequence ID" value="MDQ0458475.1"/>
    <property type="molecule type" value="Genomic_DNA"/>
</dbReference>
<keyword evidence="2" id="KW-1185">Reference proteome</keyword>
<protein>
    <recommendedName>
        <fullName evidence="3">DUF4123 domain-containing protein</fullName>
    </recommendedName>
</protein>
<evidence type="ECO:0008006" key="3">
    <source>
        <dbReference type="Google" id="ProtNLM"/>
    </source>
</evidence>
<accession>A0ABU0IJN6</accession>